<accession>A0ABW0VXK3</accession>
<evidence type="ECO:0000313" key="1">
    <source>
        <dbReference type="EMBL" id="MFC5649494.1"/>
    </source>
</evidence>
<dbReference type="EMBL" id="JBHSOW010000037">
    <property type="protein sequence ID" value="MFC5649494.1"/>
    <property type="molecule type" value="Genomic_DNA"/>
</dbReference>
<organism evidence="1 2">
    <name type="scientific">Paenibacillus solisilvae</name>
    <dbReference type="NCBI Taxonomy" id="2486751"/>
    <lineage>
        <taxon>Bacteria</taxon>
        <taxon>Bacillati</taxon>
        <taxon>Bacillota</taxon>
        <taxon>Bacilli</taxon>
        <taxon>Bacillales</taxon>
        <taxon>Paenibacillaceae</taxon>
        <taxon>Paenibacillus</taxon>
    </lineage>
</organism>
<comment type="caution">
    <text evidence="1">The sequence shown here is derived from an EMBL/GenBank/DDBJ whole genome shotgun (WGS) entry which is preliminary data.</text>
</comment>
<proteinExistence type="predicted"/>
<dbReference type="Pfam" id="PF13151">
    <property type="entry name" value="DUF3990"/>
    <property type="match status" value="1"/>
</dbReference>
<name>A0ABW0VXK3_9BACL</name>
<keyword evidence="2" id="KW-1185">Reference proteome</keyword>
<reference evidence="2" key="1">
    <citation type="journal article" date="2019" name="Int. J. Syst. Evol. Microbiol.">
        <title>The Global Catalogue of Microorganisms (GCM) 10K type strain sequencing project: providing services to taxonomists for standard genome sequencing and annotation.</title>
        <authorList>
            <consortium name="The Broad Institute Genomics Platform"/>
            <consortium name="The Broad Institute Genome Sequencing Center for Infectious Disease"/>
            <person name="Wu L."/>
            <person name="Ma J."/>
        </authorList>
    </citation>
    <scope>NUCLEOTIDE SEQUENCE [LARGE SCALE GENOMIC DNA]</scope>
    <source>
        <strain evidence="2">CGMCC 1.3240</strain>
    </source>
</reference>
<sequence length="219" mass="25706">MNTLQSPSFQGNLYLPKYVYHGTLRKFIPGLYERLLDDSWWRKTDRDFGAGFYTTISFRQAAKWAVKAALDSMKTDFSEAVVLKIRVDADQFPHFSDCLVFLGDSNPEWARFIVDHRLDCRDDGFDPCSHHPAIIIGQMADNKMEKVHDEYYKSEIEIKGNDKYEWYYNRMTQNQEGHHLDSLDLGNQICFSDPGLNEMLRIEKFYVLDEGTKEWIEYG</sequence>
<protein>
    <submittedName>
        <fullName evidence="1">DUF3990 domain-containing protein</fullName>
    </submittedName>
</protein>
<dbReference type="InterPro" id="IPR025051">
    <property type="entry name" value="DUF3990"/>
</dbReference>
<gene>
    <name evidence="1" type="ORF">ACFPYJ_10185</name>
</gene>
<dbReference type="Proteomes" id="UP001596047">
    <property type="component" value="Unassembled WGS sequence"/>
</dbReference>
<evidence type="ECO:0000313" key="2">
    <source>
        <dbReference type="Proteomes" id="UP001596047"/>
    </source>
</evidence>
<dbReference type="RefSeq" id="WP_379188020.1">
    <property type="nucleotide sequence ID" value="NZ_JBHSOW010000037.1"/>
</dbReference>